<evidence type="ECO:0000259" key="1">
    <source>
        <dbReference type="PROSITE" id="PS51819"/>
    </source>
</evidence>
<reference evidence="2" key="1">
    <citation type="submission" date="2020-06" db="EMBL/GenBank/DDBJ databases">
        <title>WGS assembly of Ceratodon purpureus strain R40.</title>
        <authorList>
            <person name="Carey S.B."/>
            <person name="Jenkins J."/>
            <person name="Shu S."/>
            <person name="Lovell J.T."/>
            <person name="Sreedasyam A."/>
            <person name="Maumus F."/>
            <person name="Tiley G.P."/>
            <person name="Fernandez-Pozo N."/>
            <person name="Barry K."/>
            <person name="Chen C."/>
            <person name="Wang M."/>
            <person name="Lipzen A."/>
            <person name="Daum C."/>
            <person name="Saski C.A."/>
            <person name="Payton A.C."/>
            <person name="Mcbreen J.C."/>
            <person name="Conrad R.E."/>
            <person name="Kollar L.M."/>
            <person name="Olsson S."/>
            <person name="Huttunen S."/>
            <person name="Landis J.B."/>
            <person name="Wickett N.J."/>
            <person name="Johnson M.G."/>
            <person name="Rensing S.A."/>
            <person name="Grimwood J."/>
            <person name="Schmutz J."/>
            <person name="Mcdaniel S.F."/>
        </authorList>
    </citation>
    <scope>NUCLEOTIDE SEQUENCE</scope>
    <source>
        <strain evidence="2">R40</strain>
    </source>
</reference>
<dbReference type="PANTHER" id="PTHR34109:SF1">
    <property type="entry name" value="VOC DOMAIN-CONTAINING PROTEIN"/>
    <property type="match status" value="1"/>
</dbReference>
<dbReference type="InterPro" id="IPR037523">
    <property type="entry name" value="VOC_core"/>
</dbReference>
<dbReference type="Gene3D" id="3.30.720.110">
    <property type="match status" value="1"/>
</dbReference>
<proteinExistence type="predicted"/>
<dbReference type="SUPFAM" id="SSF54593">
    <property type="entry name" value="Glyoxalase/Bleomycin resistance protein/Dihydroxybiphenyl dioxygenase"/>
    <property type="match status" value="1"/>
</dbReference>
<dbReference type="EMBL" id="CM026424">
    <property type="protein sequence ID" value="KAG0581527.1"/>
    <property type="molecule type" value="Genomic_DNA"/>
</dbReference>
<dbReference type="InterPro" id="IPR004360">
    <property type="entry name" value="Glyas_Fos-R_dOase_dom"/>
</dbReference>
<dbReference type="PANTHER" id="PTHR34109">
    <property type="entry name" value="BNAUNNG04460D PROTEIN-RELATED"/>
    <property type="match status" value="1"/>
</dbReference>
<dbReference type="AlphaFoldDB" id="A0A8T0IFB3"/>
<sequence>MASDGKAVEWQMKGHSTVSSYLVSDGAQKVISFMKEVLGAHQMYKQENEDKTVKHASLRIGDTVVMITDARKEYPASPVWLHVYVPDVDKTYELALSKGAESVEAPTDKPYGDRMGAVKDAAGNTWWIATHKFNPWGCTGDAQVAD</sequence>
<organism evidence="2 3">
    <name type="scientific">Ceratodon purpureus</name>
    <name type="common">Fire moss</name>
    <name type="synonym">Dicranum purpureum</name>
    <dbReference type="NCBI Taxonomy" id="3225"/>
    <lineage>
        <taxon>Eukaryota</taxon>
        <taxon>Viridiplantae</taxon>
        <taxon>Streptophyta</taxon>
        <taxon>Embryophyta</taxon>
        <taxon>Bryophyta</taxon>
        <taxon>Bryophytina</taxon>
        <taxon>Bryopsida</taxon>
        <taxon>Dicranidae</taxon>
        <taxon>Pseudoditrichales</taxon>
        <taxon>Ditrichaceae</taxon>
        <taxon>Ceratodon</taxon>
    </lineage>
</organism>
<dbReference type="CDD" id="cd07246">
    <property type="entry name" value="VOC_like"/>
    <property type="match status" value="1"/>
</dbReference>
<dbReference type="Gene3D" id="3.30.720.120">
    <property type="match status" value="1"/>
</dbReference>
<comment type="caution">
    <text evidence="2">The sequence shown here is derived from an EMBL/GenBank/DDBJ whole genome shotgun (WGS) entry which is preliminary data.</text>
</comment>
<name>A0A8T0IFB3_CERPU</name>
<dbReference type="InterPro" id="IPR029068">
    <property type="entry name" value="Glyas_Bleomycin-R_OHBP_Dase"/>
</dbReference>
<keyword evidence="3" id="KW-1185">Reference proteome</keyword>
<evidence type="ECO:0000313" key="2">
    <source>
        <dbReference type="EMBL" id="KAG0581527.1"/>
    </source>
</evidence>
<protein>
    <recommendedName>
        <fullName evidence="1">VOC domain-containing protein</fullName>
    </recommendedName>
</protein>
<dbReference type="PROSITE" id="PS51819">
    <property type="entry name" value="VOC"/>
    <property type="match status" value="1"/>
</dbReference>
<dbReference type="Pfam" id="PF00903">
    <property type="entry name" value="Glyoxalase"/>
    <property type="match status" value="1"/>
</dbReference>
<gene>
    <name evidence="2" type="ORF">KC19_4G258600</name>
</gene>
<feature type="domain" description="VOC" evidence="1">
    <location>
        <begin position="13"/>
        <end position="131"/>
    </location>
</feature>
<accession>A0A8T0IFB3</accession>
<dbReference type="Proteomes" id="UP000822688">
    <property type="component" value="Chromosome 4"/>
</dbReference>
<evidence type="ECO:0000313" key="3">
    <source>
        <dbReference type="Proteomes" id="UP000822688"/>
    </source>
</evidence>